<protein>
    <submittedName>
        <fullName evidence="1">Uncharacterized protein</fullName>
    </submittedName>
</protein>
<organism evidence="1 2">
    <name type="scientific">Listeria phage LP-018</name>
    <dbReference type="NCBI Taxonomy" id="2590048"/>
    <lineage>
        <taxon>Viruses</taxon>
        <taxon>Duplodnaviria</taxon>
        <taxon>Heunggongvirae</taxon>
        <taxon>Uroviricota</taxon>
        <taxon>Caudoviricetes</taxon>
        <taxon>Homburgvirus</taxon>
        <taxon>Homburgvirus LP37</taxon>
    </lineage>
</organism>
<evidence type="ECO:0000313" key="1">
    <source>
        <dbReference type="EMBL" id="QHZ59433.1"/>
    </source>
</evidence>
<sequence length="71" mass="8261">MCGKTDLTTSPIYVIIKMCQGTHEQLWWLVLKYLTAVKKVVTIFHLLSAFMKSLQASRKLWRVKCYLGVNK</sequence>
<accession>A0A6C0R0V8</accession>
<reference evidence="1 2" key="1">
    <citation type="journal article" date="2019" name="Viruses">
        <title>Homburgvirus LP-018 Has a Unique Ability to Infect Phage-Resistant Listeria monocytogenes.</title>
        <authorList>
            <person name="Song Y."/>
            <person name="Peters T.L."/>
            <person name="Bryan D.W."/>
            <person name="Hudson L.K."/>
            <person name="Denes T.G."/>
        </authorList>
    </citation>
    <scope>NUCLEOTIDE SEQUENCE [LARGE SCALE GENOMIC DNA]</scope>
</reference>
<evidence type="ECO:0000313" key="2">
    <source>
        <dbReference type="Proteomes" id="UP000466089"/>
    </source>
</evidence>
<dbReference type="Proteomes" id="UP000466089">
    <property type="component" value="Segment"/>
</dbReference>
<name>A0A6C0R0V8_9CAUD</name>
<proteinExistence type="predicted"/>
<gene>
    <name evidence="1" type="ORF">FK483_0090</name>
</gene>
<dbReference type="EMBL" id="MN904502">
    <property type="protein sequence ID" value="QHZ59433.1"/>
    <property type="molecule type" value="Genomic_DNA"/>
</dbReference>